<protein>
    <recommendedName>
        <fullName evidence="5">Nitroreductase domain-containing protein</fullName>
    </recommendedName>
</protein>
<dbReference type="InterPro" id="IPR029479">
    <property type="entry name" value="Nitroreductase"/>
</dbReference>
<sequence length="257" mass="29966">MENKVLETILNHRSVRNYKNKNIEKDKIERIVKAGRQAPFVSQLYSILMTKKGDIPFKAPVLFTICVDFYKMKKIMKKRGWNPVTNDLSILIFGIQDAAYAAQNMVIAAESMGLGTCFLGMVPYKASKIKKEYSLPDKVFPLVGLVMGYPDEDFPVRPRYPVNFVLFEDKYPDLSEKMIENAMKKMDEGYLQQDYYKKLDAQISLNSNKEDTYDYSNYSWTEHISRKWGQWYPCPEKILNEMKKCGFDLNFKNKDGD</sequence>
<dbReference type="EMBL" id="VSIX01000056">
    <property type="protein sequence ID" value="TYB31077.1"/>
    <property type="molecule type" value="Genomic_DNA"/>
</dbReference>
<dbReference type="PANTHER" id="PTHR43425">
    <property type="entry name" value="OXYGEN-INSENSITIVE NADPH NITROREDUCTASE"/>
    <property type="match status" value="1"/>
</dbReference>
<evidence type="ECO:0000313" key="6">
    <source>
        <dbReference type="EMBL" id="TYB31077.1"/>
    </source>
</evidence>
<evidence type="ECO:0000256" key="1">
    <source>
        <dbReference type="ARBA" id="ARBA00008366"/>
    </source>
</evidence>
<evidence type="ECO:0000256" key="4">
    <source>
        <dbReference type="ARBA" id="ARBA00023002"/>
    </source>
</evidence>
<evidence type="ECO:0000256" key="2">
    <source>
        <dbReference type="ARBA" id="ARBA00022630"/>
    </source>
</evidence>
<comment type="caution">
    <text evidence="6">The sequence shown here is derived from an EMBL/GenBank/DDBJ whole genome shotgun (WGS) entry which is preliminary data.</text>
</comment>
<dbReference type="InterPro" id="IPR000415">
    <property type="entry name" value="Nitroreductase-like"/>
</dbReference>
<dbReference type="GO" id="GO:0016491">
    <property type="term" value="F:oxidoreductase activity"/>
    <property type="evidence" value="ECO:0007669"/>
    <property type="project" value="UniProtKB-KW"/>
</dbReference>
<name>A0A5D0MBJ2_9BACT</name>
<dbReference type="SUPFAM" id="SSF55469">
    <property type="entry name" value="FMN-dependent nitroreductase-like"/>
    <property type="match status" value="1"/>
</dbReference>
<keyword evidence="2" id="KW-0285">Flavoprotein</keyword>
<dbReference type="Proteomes" id="UP000324143">
    <property type="component" value="Unassembled WGS sequence"/>
</dbReference>
<gene>
    <name evidence="6" type="ORF">FXF47_05840</name>
</gene>
<proteinExistence type="inferred from homology"/>
<reference evidence="6" key="1">
    <citation type="submission" date="2019-08" db="EMBL/GenBank/DDBJ databases">
        <title>Genomic characterization of a novel candidate phylum (ARYD3) from a high temperature, high salinity tertiary oil reservoir in north central Oklahoma, USA.</title>
        <authorList>
            <person name="Youssef N.H."/>
            <person name="Yadav A."/>
            <person name="Elshahed M.S."/>
        </authorList>
    </citation>
    <scope>NUCLEOTIDE SEQUENCE [LARGE SCALE GENOMIC DNA]</scope>
    <source>
        <strain evidence="6">ARYD3</strain>
    </source>
</reference>
<evidence type="ECO:0000256" key="3">
    <source>
        <dbReference type="ARBA" id="ARBA00022643"/>
    </source>
</evidence>
<evidence type="ECO:0000259" key="5">
    <source>
        <dbReference type="Pfam" id="PF00881"/>
    </source>
</evidence>
<accession>A0A5D0MBJ2</accession>
<keyword evidence="7" id="KW-1185">Reference proteome</keyword>
<dbReference type="AlphaFoldDB" id="A0A5D0MBJ2"/>
<organism evidence="6 7">
    <name type="scientific">Candidatus Mcinerneyibacterium aminivorans</name>
    <dbReference type="NCBI Taxonomy" id="2703815"/>
    <lineage>
        <taxon>Bacteria</taxon>
        <taxon>Candidatus Macinerneyibacteriota</taxon>
        <taxon>Candidatus Mcinerneyibacteria</taxon>
        <taxon>Candidatus Mcinerneyibacteriales</taxon>
        <taxon>Candidatus Mcinerneyibacteriaceae</taxon>
        <taxon>Candidatus Mcinerneyibacterium</taxon>
    </lineage>
</organism>
<feature type="domain" description="Nitroreductase" evidence="5">
    <location>
        <begin position="9"/>
        <end position="46"/>
    </location>
</feature>
<feature type="domain" description="Nitroreductase" evidence="5">
    <location>
        <begin position="50"/>
        <end position="149"/>
    </location>
</feature>
<dbReference type="PANTHER" id="PTHR43425:SF2">
    <property type="entry name" value="OXYGEN-INSENSITIVE NADPH NITROREDUCTASE"/>
    <property type="match status" value="1"/>
</dbReference>
<keyword evidence="4" id="KW-0560">Oxidoreductase</keyword>
<dbReference type="Pfam" id="PF00881">
    <property type="entry name" value="Nitroreductase"/>
    <property type="match status" value="2"/>
</dbReference>
<comment type="similarity">
    <text evidence="1">Belongs to the flavin oxidoreductase frp family.</text>
</comment>
<evidence type="ECO:0000313" key="7">
    <source>
        <dbReference type="Proteomes" id="UP000324143"/>
    </source>
</evidence>
<keyword evidence="3" id="KW-0288">FMN</keyword>
<dbReference type="InterPro" id="IPR016446">
    <property type="entry name" value="Flavin_OxRdtase_Frp"/>
</dbReference>
<dbReference type="Gene3D" id="3.40.109.10">
    <property type="entry name" value="NADH Oxidase"/>
    <property type="match status" value="1"/>
</dbReference>